<evidence type="ECO:0000313" key="3">
    <source>
        <dbReference type="Proteomes" id="UP000784294"/>
    </source>
</evidence>
<feature type="region of interest" description="Disordered" evidence="1">
    <location>
        <begin position="129"/>
        <end position="432"/>
    </location>
</feature>
<feature type="compositionally biased region" description="Low complexity" evidence="1">
    <location>
        <begin position="298"/>
        <end position="310"/>
    </location>
</feature>
<feature type="region of interest" description="Disordered" evidence="1">
    <location>
        <begin position="38"/>
        <end position="75"/>
    </location>
</feature>
<sequence length="462" mass="47849">MPQFLSICEMYSPYLEISCVLSASLVIDYGGQKCWPDPHSPQTLPPPTSPMLAPFQPTSEAYSKPPPTPSAGLSTGYYSGNPAILPRSGSSLYLSGPQPAQYAHVSGPAQPRLMPSGQSMVAPLSSTSTSTAAVTPSGPMQSSHSPVYYTSGGAPPPGLIASGPPSQLGKLGLRLAPTLQPPSATPGNGQSGIYTGKPMPSGGSPNFQSSSYAGVSTSSPIAALPPSSSQPQLMHSTNPGPSGKPLLTSYPGPCPPGGFLQSSPQSAQGLDSNSSSSSSCPSLLSASTHNNLGPLINGPSSVSTVSSGPGDLFSQGPLPSGGITGFGPGPSGESQTHSHGHPPQQQQLQQHHHHSHHHHHHHNHPQQQQQSHSSAQLGHLTDPSMQPSMSRPQMISQPALISGPPQLPMPHHPHQHSHQHHHGQQQHPSHLSQYQFSSAVPAPSVISQQIFTPPPTPPLMVG</sequence>
<proteinExistence type="predicted"/>
<name>A0A3S5BYV5_9PLAT</name>
<dbReference type="EMBL" id="CAAALY010071278">
    <property type="protein sequence ID" value="VEL25031.1"/>
    <property type="molecule type" value="Genomic_DNA"/>
</dbReference>
<feature type="compositionally biased region" description="Polar residues" evidence="1">
    <location>
        <begin position="203"/>
        <end position="215"/>
    </location>
</feature>
<feature type="compositionally biased region" description="Basic residues" evidence="1">
    <location>
        <begin position="411"/>
        <end position="424"/>
    </location>
</feature>
<gene>
    <name evidence="2" type="ORF">PXEA_LOCUS18471</name>
</gene>
<protein>
    <submittedName>
        <fullName evidence="2">Uncharacterized protein</fullName>
    </submittedName>
</protein>
<organism evidence="2 3">
    <name type="scientific">Protopolystoma xenopodis</name>
    <dbReference type="NCBI Taxonomy" id="117903"/>
    <lineage>
        <taxon>Eukaryota</taxon>
        <taxon>Metazoa</taxon>
        <taxon>Spiralia</taxon>
        <taxon>Lophotrochozoa</taxon>
        <taxon>Platyhelminthes</taxon>
        <taxon>Monogenea</taxon>
        <taxon>Polyopisthocotylea</taxon>
        <taxon>Polystomatidea</taxon>
        <taxon>Polystomatidae</taxon>
        <taxon>Protopolystoma</taxon>
    </lineage>
</organism>
<dbReference type="AlphaFoldDB" id="A0A3S5BYV5"/>
<feature type="compositionally biased region" description="Low complexity" evidence="1">
    <location>
        <begin position="331"/>
        <end position="349"/>
    </location>
</feature>
<feature type="compositionally biased region" description="Low complexity" evidence="1">
    <location>
        <begin position="270"/>
        <end position="287"/>
    </location>
</feature>
<feature type="compositionally biased region" description="Basic residues" evidence="1">
    <location>
        <begin position="350"/>
        <end position="364"/>
    </location>
</feature>
<feature type="compositionally biased region" description="Low complexity" evidence="1">
    <location>
        <begin position="216"/>
        <end position="233"/>
    </location>
</feature>
<evidence type="ECO:0000256" key="1">
    <source>
        <dbReference type="SAM" id="MobiDB-lite"/>
    </source>
</evidence>
<accession>A0A3S5BYV5</accession>
<feature type="compositionally biased region" description="Low complexity" evidence="1">
    <location>
        <begin position="365"/>
        <end position="376"/>
    </location>
</feature>
<feature type="compositionally biased region" description="Polar residues" evidence="1">
    <location>
        <begin position="260"/>
        <end position="269"/>
    </location>
</feature>
<reference evidence="2" key="1">
    <citation type="submission" date="2018-11" db="EMBL/GenBank/DDBJ databases">
        <authorList>
            <consortium name="Pathogen Informatics"/>
        </authorList>
    </citation>
    <scope>NUCLEOTIDE SEQUENCE</scope>
</reference>
<feature type="compositionally biased region" description="Polar residues" evidence="1">
    <location>
        <begin position="383"/>
        <end position="396"/>
    </location>
</feature>
<keyword evidence="3" id="KW-1185">Reference proteome</keyword>
<dbReference type="Proteomes" id="UP000784294">
    <property type="component" value="Unassembled WGS sequence"/>
</dbReference>
<evidence type="ECO:0000313" key="2">
    <source>
        <dbReference type="EMBL" id="VEL25031.1"/>
    </source>
</evidence>
<comment type="caution">
    <text evidence="2">The sequence shown here is derived from an EMBL/GenBank/DDBJ whole genome shotgun (WGS) entry which is preliminary data.</text>
</comment>